<keyword evidence="2 5" id="KW-0472">Membrane</keyword>
<dbReference type="InterPro" id="IPR006664">
    <property type="entry name" value="OMP_bac"/>
</dbReference>
<dbReference type="OrthoDB" id="9809364at2"/>
<accession>H7FMJ1</accession>
<dbReference type="Pfam" id="PF07676">
    <property type="entry name" value="PD40"/>
    <property type="match status" value="2"/>
</dbReference>
<dbReference type="InterPro" id="IPR050330">
    <property type="entry name" value="Bact_OuterMem_StrucFunc"/>
</dbReference>
<dbReference type="RefSeq" id="WP_007136637.1">
    <property type="nucleotide sequence ID" value="NZ_AHKF01000008.1"/>
</dbReference>
<dbReference type="InterPro" id="IPR019734">
    <property type="entry name" value="TPR_rpt"/>
</dbReference>
<feature type="domain" description="OmpA-like" evidence="7">
    <location>
        <begin position="505"/>
        <end position="624"/>
    </location>
</feature>
<feature type="signal peptide" evidence="6">
    <location>
        <begin position="1"/>
        <end position="19"/>
    </location>
</feature>
<dbReference type="Pfam" id="PF00691">
    <property type="entry name" value="OmpA"/>
    <property type="match status" value="1"/>
</dbReference>
<evidence type="ECO:0000256" key="4">
    <source>
        <dbReference type="PROSITE-ProRule" id="PRU00339"/>
    </source>
</evidence>
<evidence type="ECO:0000313" key="9">
    <source>
        <dbReference type="Proteomes" id="UP000005566"/>
    </source>
</evidence>
<dbReference type="InterPro" id="IPR036737">
    <property type="entry name" value="OmpA-like_sf"/>
</dbReference>
<evidence type="ECO:0000256" key="2">
    <source>
        <dbReference type="ARBA" id="ARBA00023136"/>
    </source>
</evidence>
<dbReference type="PRINTS" id="PR01021">
    <property type="entry name" value="OMPADOMAIN"/>
</dbReference>
<feature type="repeat" description="TPR" evidence="4">
    <location>
        <begin position="54"/>
        <end position="87"/>
    </location>
</feature>
<dbReference type="GO" id="GO:0009279">
    <property type="term" value="C:cell outer membrane"/>
    <property type="evidence" value="ECO:0007669"/>
    <property type="project" value="UniProtKB-SubCell"/>
</dbReference>
<dbReference type="InterPro" id="IPR011990">
    <property type="entry name" value="TPR-like_helical_dom_sf"/>
</dbReference>
<keyword evidence="4" id="KW-0802">TPR repeat</keyword>
<dbReference type="EMBL" id="AHKF01000008">
    <property type="protein sequence ID" value="EIA10365.1"/>
    <property type="molecule type" value="Genomic_DNA"/>
</dbReference>
<name>H7FMJ1_FLAFP</name>
<protein>
    <submittedName>
        <fullName evidence="8">Outer membrane lipoprotein omp16</fullName>
    </submittedName>
</protein>
<dbReference type="PROSITE" id="PS51123">
    <property type="entry name" value="OMPA_2"/>
    <property type="match status" value="1"/>
</dbReference>
<dbReference type="STRING" id="1086011.HJ01_00460"/>
<comment type="caution">
    <text evidence="8">The sequence shown here is derived from an EMBL/GenBank/DDBJ whole genome shotgun (WGS) entry which is preliminary data.</text>
</comment>
<keyword evidence="8" id="KW-0449">Lipoprotein</keyword>
<gene>
    <name evidence="8" type="ORF">HJ01_00460</name>
</gene>
<proteinExistence type="predicted"/>
<dbReference type="InterPro" id="IPR006665">
    <property type="entry name" value="OmpA-like"/>
</dbReference>
<evidence type="ECO:0000313" key="8">
    <source>
        <dbReference type="EMBL" id="EIA10365.1"/>
    </source>
</evidence>
<dbReference type="PROSITE" id="PS50005">
    <property type="entry name" value="TPR"/>
    <property type="match status" value="1"/>
</dbReference>
<dbReference type="PATRIC" id="fig|1086011.3.peg.450"/>
<dbReference type="Gene3D" id="2.120.10.30">
    <property type="entry name" value="TolB, C-terminal domain"/>
    <property type="match status" value="1"/>
</dbReference>
<dbReference type="AlphaFoldDB" id="H7FMJ1"/>
<dbReference type="SUPFAM" id="SSF48452">
    <property type="entry name" value="TPR-like"/>
    <property type="match status" value="1"/>
</dbReference>
<dbReference type="SUPFAM" id="SSF103088">
    <property type="entry name" value="OmpA-like"/>
    <property type="match status" value="1"/>
</dbReference>
<evidence type="ECO:0000256" key="3">
    <source>
        <dbReference type="ARBA" id="ARBA00023237"/>
    </source>
</evidence>
<keyword evidence="9" id="KW-1185">Reference proteome</keyword>
<dbReference type="SUPFAM" id="SSF82171">
    <property type="entry name" value="DPP6 N-terminal domain-like"/>
    <property type="match status" value="1"/>
</dbReference>
<dbReference type="eggNOG" id="COG2885">
    <property type="taxonomic scope" value="Bacteria"/>
</dbReference>
<dbReference type="InterPro" id="IPR011042">
    <property type="entry name" value="6-blade_b-propeller_TolB-like"/>
</dbReference>
<dbReference type="Gene3D" id="1.25.40.10">
    <property type="entry name" value="Tetratricopeptide repeat domain"/>
    <property type="match status" value="1"/>
</dbReference>
<keyword evidence="6" id="KW-0732">Signal</keyword>
<organism evidence="8 9">
    <name type="scientific">Flavobacterium frigoris (strain PS1)</name>
    <dbReference type="NCBI Taxonomy" id="1086011"/>
    <lineage>
        <taxon>Bacteria</taxon>
        <taxon>Pseudomonadati</taxon>
        <taxon>Bacteroidota</taxon>
        <taxon>Flavobacteriia</taxon>
        <taxon>Flavobacteriales</taxon>
        <taxon>Flavobacteriaceae</taxon>
        <taxon>Flavobacterium</taxon>
    </lineage>
</organism>
<dbReference type="InterPro" id="IPR011659">
    <property type="entry name" value="WD40"/>
</dbReference>
<keyword evidence="3" id="KW-0998">Cell outer membrane</keyword>
<dbReference type="Proteomes" id="UP000005566">
    <property type="component" value="Unassembled WGS sequence"/>
</dbReference>
<reference evidence="8 9" key="1">
    <citation type="journal article" date="2014" name="Acta Crystallogr. D">
        <title>Structure-based characterization and antifreeze properties of a hyperactive ice-binding protein from the Antarctic bacterium Flavobacterium frigoris PS1.</title>
        <authorList>
            <person name="Do H."/>
            <person name="Kim S.J."/>
            <person name="Kim H.J."/>
            <person name="Lee J.H."/>
        </authorList>
    </citation>
    <scope>NUCLEOTIDE SEQUENCE [LARGE SCALE GENOMIC DNA]</scope>
    <source>
        <strain evidence="8 9">PS1</strain>
    </source>
</reference>
<dbReference type="PANTHER" id="PTHR30329:SF21">
    <property type="entry name" value="LIPOPROTEIN YIAD-RELATED"/>
    <property type="match status" value="1"/>
</dbReference>
<evidence type="ECO:0000256" key="6">
    <source>
        <dbReference type="SAM" id="SignalP"/>
    </source>
</evidence>
<feature type="chain" id="PRO_5003609256" evidence="6">
    <location>
        <begin position="20"/>
        <end position="624"/>
    </location>
</feature>
<sequence length="624" mass="70347">MKKYTTILFFVLSSMAILAQSRQTKSADKLFDRYEFVKAASAYEVLVKSGNSDSYVFKQLGKSYYYMNDTSQSEKWYEKAMQVEQDADTHYRYAQLLKSNGKYADSDTQMKVFVSMQPNDPRAQEFVNNPDYLSKISGIEKLFDIKKLNINSTKSDFGAIQYNNVLYFASSRNEIRKIYGLNNEPFLDLYQSDYTEKEATYSEPTPVSDLNSIYHEGPLTMSQDGKTVYFSSESFNEKIFKKNRQKNIKDGQVNLYKATKENGKWVNITPLPFNSKNYSVSNPSLSNDGNVLYFSSNMVGTIGGLDIWKVAVHTDGSFGTPENLGSKVNTSQDESFPFVSEEGILYFSSKGLTGLGGYDIFSIDLIKNQSASNLGKPINSEKDDFAFTFDKKNKLGYISSNRDGKDQIYSSAPVISNGKISTVVTNSVNGDLLRNARIVISDMDKTILDKQLTNEIGSTVYSAKNDKSYLVEISKDGFVSKSFPITVSNGDEFRVEAKLDPIDVVVTDTEFIFNPIYFEFDKSDITTSGAVELDKLVYIMSQNSKLVIFVRSHTDSRGNDNYNLKLSERRAKATVQYIISKGISSDKISAKGFGETEPIVDCHQDCSEEQHALNRRSEFIIRQQ</sequence>
<dbReference type="PANTHER" id="PTHR30329">
    <property type="entry name" value="STATOR ELEMENT OF FLAGELLAR MOTOR COMPLEX"/>
    <property type="match status" value="1"/>
</dbReference>
<evidence type="ECO:0000259" key="7">
    <source>
        <dbReference type="PROSITE" id="PS51123"/>
    </source>
</evidence>
<evidence type="ECO:0000256" key="1">
    <source>
        <dbReference type="ARBA" id="ARBA00004442"/>
    </source>
</evidence>
<dbReference type="Gene3D" id="3.30.1330.60">
    <property type="entry name" value="OmpA-like domain"/>
    <property type="match status" value="1"/>
</dbReference>
<comment type="subcellular location">
    <subcellularLocation>
        <location evidence="1">Cell outer membrane</location>
    </subcellularLocation>
</comment>
<evidence type="ECO:0000256" key="5">
    <source>
        <dbReference type="PROSITE-ProRule" id="PRU00473"/>
    </source>
</evidence>
<dbReference type="CDD" id="cd07185">
    <property type="entry name" value="OmpA_C-like"/>
    <property type="match status" value="1"/>
</dbReference>
<dbReference type="Gene3D" id="2.60.40.1120">
    <property type="entry name" value="Carboxypeptidase-like, regulatory domain"/>
    <property type="match status" value="1"/>
</dbReference>